<proteinExistence type="predicted"/>
<dbReference type="OrthoDB" id="2860165at2"/>
<dbReference type="Gene3D" id="3.40.50.720">
    <property type="entry name" value="NAD(P)-binding Rossmann-like Domain"/>
    <property type="match status" value="1"/>
</dbReference>
<dbReference type="InterPro" id="IPR002347">
    <property type="entry name" value="SDR_fam"/>
</dbReference>
<dbReference type="SUPFAM" id="SSF51735">
    <property type="entry name" value="NAD(P)-binding Rossmann-fold domains"/>
    <property type="match status" value="1"/>
</dbReference>
<reference evidence="2 3" key="1">
    <citation type="submission" date="2019-03" db="EMBL/GenBank/DDBJ databases">
        <title>Draft genome sequences of novel Actinobacteria.</title>
        <authorList>
            <person name="Sahin N."/>
            <person name="Ay H."/>
            <person name="Saygin H."/>
        </authorList>
    </citation>
    <scope>NUCLEOTIDE SEQUENCE [LARGE SCALE GENOMIC DNA]</scope>
    <source>
        <strain evidence="2 3">7K502</strain>
    </source>
</reference>
<protein>
    <submittedName>
        <fullName evidence="2">SDR family NAD(P)-dependent oxidoreductase</fullName>
    </submittedName>
</protein>
<dbReference type="GO" id="GO:0016491">
    <property type="term" value="F:oxidoreductase activity"/>
    <property type="evidence" value="ECO:0007669"/>
    <property type="project" value="UniProtKB-KW"/>
</dbReference>
<organism evidence="2 3">
    <name type="scientific">Saccharopolyspora elongata</name>
    <dbReference type="NCBI Taxonomy" id="2530387"/>
    <lineage>
        <taxon>Bacteria</taxon>
        <taxon>Bacillati</taxon>
        <taxon>Actinomycetota</taxon>
        <taxon>Actinomycetes</taxon>
        <taxon>Pseudonocardiales</taxon>
        <taxon>Pseudonocardiaceae</taxon>
        <taxon>Saccharopolyspora</taxon>
    </lineage>
</organism>
<keyword evidence="3" id="KW-1185">Reference proteome</keyword>
<gene>
    <name evidence="2" type="ORF">E1288_01760</name>
</gene>
<evidence type="ECO:0000313" key="2">
    <source>
        <dbReference type="EMBL" id="TDD56146.1"/>
    </source>
</evidence>
<dbReference type="EMBL" id="SMKW01000002">
    <property type="protein sequence ID" value="TDD56146.1"/>
    <property type="molecule type" value="Genomic_DNA"/>
</dbReference>
<evidence type="ECO:0000256" key="1">
    <source>
        <dbReference type="ARBA" id="ARBA00023002"/>
    </source>
</evidence>
<dbReference type="InterPro" id="IPR036291">
    <property type="entry name" value="NAD(P)-bd_dom_sf"/>
</dbReference>
<dbReference type="Pfam" id="PF00106">
    <property type="entry name" value="adh_short"/>
    <property type="match status" value="1"/>
</dbReference>
<sequence length="276" mass="29560">METTLTRTFVITGGTDGIGAAVARALYSRGDHAGVIGTDPSKGDRLLREAADSPGTASFARADLSSVAENRRIIRELTEKHPELDGLVLCARFFQTRRKVTPEGFEHNFALFYLSRFLLSHGMIGALAKGDRPVIINVAGPGQDIPIDWADLQNENYDGVRAMFATGRYNDLLGVDFARRHGDGPVRYVLFQPGPTSTSFAGEFDAPTARFVEQQKATAKPATEVVPPIAGLLDAPPAEPLSAFGTHARIGIRDDLFSPAAAARLAAITEQLLGSG</sequence>
<comment type="caution">
    <text evidence="2">The sequence shown here is derived from an EMBL/GenBank/DDBJ whole genome shotgun (WGS) entry which is preliminary data.</text>
</comment>
<name>A0A4R4ZDM5_9PSEU</name>
<dbReference type="Proteomes" id="UP000294947">
    <property type="component" value="Unassembled WGS sequence"/>
</dbReference>
<keyword evidence="1" id="KW-0560">Oxidoreductase</keyword>
<dbReference type="AlphaFoldDB" id="A0A4R4ZDM5"/>
<dbReference type="PANTHER" id="PTHR43157:SF31">
    <property type="entry name" value="PHOSPHATIDYLINOSITOL-GLYCAN BIOSYNTHESIS CLASS F PROTEIN"/>
    <property type="match status" value="1"/>
</dbReference>
<evidence type="ECO:0000313" key="3">
    <source>
        <dbReference type="Proteomes" id="UP000294947"/>
    </source>
</evidence>
<accession>A0A4R4ZDM5</accession>
<dbReference type="PANTHER" id="PTHR43157">
    <property type="entry name" value="PHOSPHATIDYLINOSITOL-GLYCAN BIOSYNTHESIS CLASS F PROTEIN-RELATED"/>
    <property type="match status" value="1"/>
</dbReference>